<dbReference type="NCBIfam" id="TIGR00254">
    <property type="entry name" value="GGDEF"/>
    <property type="match status" value="1"/>
</dbReference>
<dbReference type="CDD" id="cd01949">
    <property type="entry name" value="GGDEF"/>
    <property type="match status" value="1"/>
</dbReference>
<dbReference type="PROSITE" id="PS50887">
    <property type="entry name" value="GGDEF"/>
    <property type="match status" value="1"/>
</dbReference>
<dbReference type="Proteomes" id="UP001155546">
    <property type="component" value="Unassembled WGS sequence"/>
</dbReference>
<dbReference type="EMBL" id="JAMTCD010000008">
    <property type="protein sequence ID" value="MCT7941801.1"/>
    <property type="molecule type" value="Genomic_DNA"/>
</dbReference>
<keyword evidence="4" id="KW-0812">Transmembrane</keyword>
<feature type="transmembrane region" description="Helical" evidence="4">
    <location>
        <begin position="47"/>
        <end position="65"/>
    </location>
</feature>
<dbReference type="GO" id="GO:0052621">
    <property type="term" value="F:diguanylate cyclase activity"/>
    <property type="evidence" value="ECO:0007669"/>
    <property type="project" value="UniProtKB-EC"/>
</dbReference>
<evidence type="ECO:0000256" key="4">
    <source>
        <dbReference type="SAM" id="Phobius"/>
    </source>
</evidence>
<keyword evidence="4" id="KW-0472">Membrane</keyword>
<reference evidence="6" key="1">
    <citation type="journal article" date="2023" name="Int. J. Syst. Evol. Microbiol.">
        <title>&lt;i&gt;Shewanella septentrionalis&lt;/i&gt; sp. nov. and &lt;i&gt;Shewanella holmiensis&lt;/i&gt; sp. nov., isolated from Baltic Sea water and sediments.</title>
        <authorList>
            <person name="Martin-Rodriguez A.J."/>
            <person name="Thorell K."/>
            <person name="Joffre E."/>
            <person name="Jensie-Markopoulos S."/>
            <person name="Moore E.R.B."/>
            <person name="Sjoling A."/>
        </authorList>
    </citation>
    <scope>NUCLEOTIDE SEQUENCE</scope>
    <source>
        <strain evidence="6">SP1S2-7</strain>
    </source>
</reference>
<gene>
    <name evidence="6" type="ORF">NE535_08345</name>
</gene>
<dbReference type="EC" id="2.7.7.65" evidence="2"/>
<dbReference type="InterPro" id="IPR050469">
    <property type="entry name" value="Diguanylate_Cyclase"/>
</dbReference>
<evidence type="ECO:0000313" key="7">
    <source>
        <dbReference type="Proteomes" id="UP001155546"/>
    </source>
</evidence>
<accession>A0A9X2WMD3</accession>
<dbReference type="InterPro" id="IPR048435">
    <property type="entry name" value="MASE6"/>
</dbReference>
<evidence type="ECO:0000259" key="5">
    <source>
        <dbReference type="PROSITE" id="PS50887"/>
    </source>
</evidence>
<protein>
    <recommendedName>
        <fullName evidence="2">diguanylate cyclase</fullName>
        <ecNumber evidence="2">2.7.7.65</ecNumber>
    </recommendedName>
</protein>
<dbReference type="RefSeq" id="WP_261298181.1">
    <property type="nucleotide sequence ID" value="NZ_JAMTCD010000008.1"/>
</dbReference>
<feature type="domain" description="GGDEF" evidence="5">
    <location>
        <begin position="219"/>
        <end position="349"/>
    </location>
</feature>
<sequence>MSIKNQSKLQRFGELQQARVIALFSLVGMSITFLMMCFAIKNANITLAISLLFASAVYGVAFYLVNNKNHVKLSSYIIIYSLYALMLYLVYSGGVASTGPLWIFIVPPVSLYVHGLRRGLINITVFVLLICLIMFIPQSVYAHAIYPIEFKLRLLYSFLTISFLSALYEYSRSQLYNNALELNQKLHHLAHYDDLTGLHNRRDAQRKLNKKIAVADTSKPLSILLCDIDFFKLVNDKYGHSAGDAVLTELSQVFKASLRETDYVARWGGEEFLFILAQTDQAAAFDVAERLRCAVFKHTVSLDDEDIKVTISIGIKEYQQDLTSDQLINDADKALYEAKRLGRNRSIPA</sequence>
<dbReference type="FunFam" id="3.30.70.270:FF:000001">
    <property type="entry name" value="Diguanylate cyclase domain protein"/>
    <property type="match status" value="1"/>
</dbReference>
<dbReference type="InterPro" id="IPR029787">
    <property type="entry name" value="Nucleotide_cyclase"/>
</dbReference>
<evidence type="ECO:0000313" key="6">
    <source>
        <dbReference type="EMBL" id="MCT7941801.1"/>
    </source>
</evidence>
<feature type="transmembrane region" description="Helical" evidence="4">
    <location>
        <begin position="77"/>
        <end position="105"/>
    </location>
</feature>
<keyword evidence="7" id="KW-1185">Reference proteome</keyword>
<feature type="transmembrane region" description="Helical" evidence="4">
    <location>
        <begin position="20"/>
        <end position="41"/>
    </location>
</feature>
<evidence type="ECO:0000256" key="2">
    <source>
        <dbReference type="ARBA" id="ARBA00012528"/>
    </source>
</evidence>
<evidence type="ECO:0000256" key="1">
    <source>
        <dbReference type="ARBA" id="ARBA00001946"/>
    </source>
</evidence>
<dbReference type="Pfam" id="PF00990">
    <property type="entry name" value="GGDEF"/>
    <property type="match status" value="1"/>
</dbReference>
<keyword evidence="4" id="KW-1133">Transmembrane helix</keyword>
<dbReference type="PANTHER" id="PTHR45138">
    <property type="entry name" value="REGULATORY COMPONENTS OF SENSORY TRANSDUCTION SYSTEM"/>
    <property type="match status" value="1"/>
</dbReference>
<comment type="caution">
    <text evidence="6">The sequence shown here is derived from an EMBL/GenBank/DDBJ whole genome shotgun (WGS) entry which is preliminary data.</text>
</comment>
<dbReference type="SMART" id="SM00267">
    <property type="entry name" value="GGDEF"/>
    <property type="match status" value="1"/>
</dbReference>
<comment type="cofactor">
    <cofactor evidence="1">
        <name>Mg(2+)</name>
        <dbReference type="ChEBI" id="CHEBI:18420"/>
    </cofactor>
</comment>
<dbReference type="Gene3D" id="3.30.70.270">
    <property type="match status" value="1"/>
</dbReference>
<dbReference type="InterPro" id="IPR043128">
    <property type="entry name" value="Rev_trsase/Diguanyl_cyclase"/>
</dbReference>
<dbReference type="PANTHER" id="PTHR45138:SF9">
    <property type="entry name" value="DIGUANYLATE CYCLASE DGCM-RELATED"/>
    <property type="match status" value="1"/>
</dbReference>
<proteinExistence type="predicted"/>
<dbReference type="SUPFAM" id="SSF55073">
    <property type="entry name" value="Nucleotide cyclase"/>
    <property type="match status" value="1"/>
</dbReference>
<dbReference type="AlphaFoldDB" id="A0A9X2WMD3"/>
<feature type="transmembrane region" description="Helical" evidence="4">
    <location>
        <begin position="120"/>
        <end position="142"/>
    </location>
</feature>
<name>A0A9X2WMD3_9GAMM</name>
<organism evidence="6 7">
    <name type="scientific">Shewanella holmiensis</name>
    <dbReference type="NCBI Taxonomy" id="2952222"/>
    <lineage>
        <taxon>Bacteria</taxon>
        <taxon>Pseudomonadati</taxon>
        <taxon>Pseudomonadota</taxon>
        <taxon>Gammaproteobacteria</taxon>
        <taxon>Alteromonadales</taxon>
        <taxon>Shewanellaceae</taxon>
        <taxon>Shewanella</taxon>
    </lineage>
</organism>
<evidence type="ECO:0000256" key="3">
    <source>
        <dbReference type="ARBA" id="ARBA00034247"/>
    </source>
</evidence>
<comment type="catalytic activity">
    <reaction evidence="3">
        <text>2 GTP = 3',3'-c-di-GMP + 2 diphosphate</text>
        <dbReference type="Rhea" id="RHEA:24898"/>
        <dbReference type="ChEBI" id="CHEBI:33019"/>
        <dbReference type="ChEBI" id="CHEBI:37565"/>
        <dbReference type="ChEBI" id="CHEBI:58805"/>
        <dbReference type="EC" id="2.7.7.65"/>
    </reaction>
</comment>
<dbReference type="InterPro" id="IPR000160">
    <property type="entry name" value="GGDEF_dom"/>
</dbReference>
<dbReference type="Pfam" id="PF20966">
    <property type="entry name" value="MASE6"/>
    <property type="match status" value="1"/>
</dbReference>